<organism evidence="2 3">
    <name type="scientific">Brevundimonas viscosa</name>
    <dbReference type="NCBI Taxonomy" id="871741"/>
    <lineage>
        <taxon>Bacteria</taxon>
        <taxon>Pseudomonadati</taxon>
        <taxon>Pseudomonadota</taxon>
        <taxon>Alphaproteobacteria</taxon>
        <taxon>Caulobacterales</taxon>
        <taxon>Caulobacteraceae</taxon>
        <taxon>Brevundimonas</taxon>
    </lineage>
</organism>
<name>A0A1I6QDH5_9CAUL</name>
<feature type="transmembrane region" description="Helical" evidence="1">
    <location>
        <begin position="40"/>
        <end position="59"/>
    </location>
</feature>
<keyword evidence="1" id="KW-0812">Transmembrane</keyword>
<dbReference type="SUPFAM" id="SSF81442">
    <property type="entry name" value="Cytochrome c oxidase subunit I-like"/>
    <property type="match status" value="1"/>
</dbReference>
<dbReference type="OrthoDB" id="9808748at2"/>
<reference evidence="3" key="1">
    <citation type="submission" date="2016-10" db="EMBL/GenBank/DDBJ databases">
        <authorList>
            <person name="Varghese N."/>
            <person name="Submissions S."/>
        </authorList>
    </citation>
    <scope>NUCLEOTIDE SEQUENCE [LARGE SCALE GENOMIC DNA]</scope>
    <source>
        <strain evidence="3">CGMCC 1.10683</strain>
    </source>
</reference>
<dbReference type="RefSeq" id="WP_092308979.1">
    <property type="nucleotide sequence ID" value="NZ_FOZV01000003.1"/>
</dbReference>
<accession>A0A1I6QDH5</accession>
<gene>
    <name evidence="2" type="ORF">SAMN05192570_1717</name>
</gene>
<feature type="transmembrane region" description="Helical" evidence="1">
    <location>
        <begin position="66"/>
        <end position="90"/>
    </location>
</feature>
<dbReference type="Proteomes" id="UP000198788">
    <property type="component" value="Unassembled WGS sequence"/>
</dbReference>
<dbReference type="AlphaFoldDB" id="A0A1I6QDH5"/>
<evidence type="ECO:0000313" key="2">
    <source>
        <dbReference type="EMBL" id="SFS50526.1"/>
    </source>
</evidence>
<feature type="transmembrane region" description="Helical" evidence="1">
    <location>
        <begin position="7"/>
        <end position="28"/>
    </location>
</feature>
<protein>
    <recommendedName>
        <fullName evidence="4">Cytochrome C and Quinol oxidase polypeptide I</fullName>
    </recommendedName>
</protein>
<evidence type="ECO:0000256" key="1">
    <source>
        <dbReference type="SAM" id="Phobius"/>
    </source>
</evidence>
<dbReference type="EMBL" id="FOZV01000003">
    <property type="protein sequence ID" value="SFS50526.1"/>
    <property type="molecule type" value="Genomic_DNA"/>
</dbReference>
<evidence type="ECO:0008006" key="4">
    <source>
        <dbReference type="Google" id="ProtNLM"/>
    </source>
</evidence>
<dbReference type="STRING" id="871741.SAMN05192570_1717"/>
<sequence>MISVSNNFLRLGVLSALVGMTLGVWMGANQDFVLRPVHAHINLLGFASMMLFGLFYRAFPAAGRGWLPLAHFGLSVLGFLILMPSLALMLLQKPLFLPAMIASEIMLVASMFLFVVIVFMATMKKEPATV</sequence>
<feature type="transmembrane region" description="Helical" evidence="1">
    <location>
        <begin position="96"/>
        <end position="121"/>
    </location>
</feature>
<keyword evidence="1" id="KW-1133">Transmembrane helix</keyword>
<keyword evidence="1" id="KW-0472">Membrane</keyword>
<evidence type="ECO:0000313" key="3">
    <source>
        <dbReference type="Proteomes" id="UP000198788"/>
    </source>
</evidence>
<dbReference type="InterPro" id="IPR036927">
    <property type="entry name" value="Cyt_c_oxase-like_su1_sf"/>
</dbReference>
<proteinExistence type="predicted"/>
<keyword evidence="3" id="KW-1185">Reference proteome</keyword>